<dbReference type="EMBL" id="ATMH01007814">
    <property type="protein sequence ID" value="EPY23218.1"/>
    <property type="molecule type" value="Genomic_DNA"/>
</dbReference>
<keyword evidence="2" id="KW-1003">Cell membrane</keyword>
<comment type="caution">
    <text evidence="14">The sequence shown here is derived from an EMBL/GenBank/DDBJ whole genome shotgun (WGS) entry which is preliminary data.</text>
</comment>
<name>S9U2Q8_9TRYP</name>
<feature type="transmembrane region" description="Helical" evidence="13">
    <location>
        <begin position="473"/>
        <end position="496"/>
    </location>
</feature>
<evidence type="ECO:0000256" key="8">
    <source>
        <dbReference type="ARBA" id="ARBA00023098"/>
    </source>
</evidence>
<dbReference type="PANTHER" id="PTHR46382:SF1">
    <property type="entry name" value="PHOSPHATIDATE CYTIDYLYLTRANSFERASE"/>
    <property type="match status" value="1"/>
</dbReference>
<feature type="region of interest" description="Disordered" evidence="12">
    <location>
        <begin position="1"/>
        <end position="35"/>
    </location>
</feature>
<proteinExistence type="predicted"/>
<keyword evidence="5 13" id="KW-0812">Transmembrane</keyword>
<evidence type="ECO:0000256" key="11">
    <source>
        <dbReference type="ARBA" id="ARBA00023264"/>
    </source>
</evidence>
<evidence type="ECO:0000256" key="7">
    <source>
        <dbReference type="ARBA" id="ARBA00022989"/>
    </source>
</evidence>
<dbReference type="Proteomes" id="UP000015354">
    <property type="component" value="Unassembled WGS sequence"/>
</dbReference>
<keyword evidence="3" id="KW-0444">Lipid biosynthesis</keyword>
<evidence type="ECO:0000256" key="10">
    <source>
        <dbReference type="ARBA" id="ARBA00023209"/>
    </source>
</evidence>
<keyword evidence="6 14" id="KW-0548">Nucleotidyltransferase</keyword>
<evidence type="ECO:0000256" key="3">
    <source>
        <dbReference type="ARBA" id="ARBA00022516"/>
    </source>
</evidence>
<dbReference type="AlphaFoldDB" id="S9U2Q8"/>
<feature type="transmembrane region" description="Helical" evidence="13">
    <location>
        <begin position="179"/>
        <end position="199"/>
    </location>
</feature>
<keyword evidence="8" id="KW-0443">Lipid metabolism</keyword>
<keyword evidence="11" id="KW-1208">Phospholipid metabolism</keyword>
<protein>
    <submittedName>
        <fullName evidence="14">Phosphatidate cytidylyltransferase-like protein</fullName>
    </submittedName>
</protein>
<feature type="compositionally biased region" description="Basic residues" evidence="12">
    <location>
        <begin position="8"/>
        <end position="20"/>
    </location>
</feature>
<dbReference type="GO" id="GO:0004605">
    <property type="term" value="F:phosphatidate cytidylyltransferase activity"/>
    <property type="evidence" value="ECO:0007669"/>
    <property type="project" value="TreeGrafter"/>
</dbReference>
<evidence type="ECO:0000256" key="6">
    <source>
        <dbReference type="ARBA" id="ARBA00022695"/>
    </source>
</evidence>
<comment type="subcellular location">
    <subcellularLocation>
        <location evidence="1">Cell membrane</location>
        <topology evidence="1">Multi-pass membrane protein</topology>
    </subcellularLocation>
</comment>
<feature type="transmembrane region" description="Helical" evidence="13">
    <location>
        <begin position="384"/>
        <end position="403"/>
    </location>
</feature>
<feature type="transmembrane region" description="Helical" evidence="13">
    <location>
        <begin position="61"/>
        <end position="80"/>
    </location>
</feature>
<keyword evidence="10" id="KW-0594">Phospholipid biosynthesis</keyword>
<dbReference type="GO" id="GO:0016024">
    <property type="term" value="P:CDP-diacylglycerol biosynthetic process"/>
    <property type="evidence" value="ECO:0007669"/>
    <property type="project" value="TreeGrafter"/>
</dbReference>
<accession>S9U2Q8</accession>
<evidence type="ECO:0000313" key="14">
    <source>
        <dbReference type="EMBL" id="EPY23218.1"/>
    </source>
</evidence>
<evidence type="ECO:0000313" key="15">
    <source>
        <dbReference type="Proteomes" id="UP000015354"/>
    </source>
</evidence>
<dbReference type="GO" id="GO:0005886">
    <property type="term" value="C:plasma membrane"/>
    <property type="evidence" value="ECO:0007669"/>
    <property type="project" value="UniProtKB-SubCell"/>
</dbReference>
<dbReference type="PANTHER" id="PTHR46382">
    <property type="entry name" value="PHOSPHATIDATE CYTIDYLYLTRANSFERASE"/>
    <property type="match status" value="1"/>
</dbReference>
<evidence type="ECO:0000256" key="13">
    <source>
        <dbReference type="SAM" id="Phobius"/>
    </source>
</evidence>
<evidence type="ECO:0000256" key="2">
    <source>
        <dbReference type="ARBA" id="ARBA00022475"/>
    </source>
</evidence>
<sequence length="497" mass="53994">MDDSSVVRKGKRYASARGRRQPPSEPASTPGTPPPNVVHLDTLSQALRQHLAPPPRRLTNMQARTLVVLLVGPLLVALLASSKEASTLVAIAAVFIGGVEWSGLKRHLKVSLLAGHGGGEPGVSPALVGGLSPSPSIPGTSVPLRPVEYPVPFVPDNPYTTAKHLAWAGLCVAAYAGEAPYIVCLSVYFLVMVVVTLTAHNRLEQTVQRAVERLRAAGRDRPPADCAEEASWAAAQEALVRAAEAGARDDVDAVAERVKFDAFVRRAQQAHFVQLELAMVAERQPTEQLLDFCLDIFGLMWISELCHPFFLYQIPAVGRPWFFACIVGNFVNDINALLVGRGLRALRQRYEAEAPSEDAWRRFVRSTPRPLYPAISPNKSLEGALAGVLTNGMFFAVALRFFFNNRFFHAPPVHVIAPCFQSFPFYFVVGLSLGVIGVLGDLLQSLLKRVARVKDAGNFIPGHGGLLDRADGLLLSFSSTYVILQVVLWLSAWMAAV</sequence>
<gene>
    <name evidence="14" type="ORF">STCU_07814</name>
</gene>
<evidence type="ECO:0000256" key="1">
    <source>
        <dbReference type="ARBA" id="ARBA00004651"/>
    </source>
</evidence>
<keyword evidence="9 13" id="KW-0472">Membrane</keyword>
<evidence type="ECO:0000256" key="4">
    <source>
        <dbReference type="ARBA" id="ARBA00022679"/>
    </source>
</evidence>
<reference evidence="14 15" key="1">
    <citation type="journal article" date="2013" name="PLoS ONE">
        <title>Predicting the Proteins of Angomonas deanei, Strigomonas culicis and Their Respective Endosymbionts Reveals New Aspects of the Trypanosomatidae Family.</title>
        <authorList>
            <person name="Motta M.C."/>
            <person name="Martins A.C."/>
            <person name="de Souza S.S."/>
            <person name="Catta-Preta C.M."/>
            <person name="Silva R."/>
            <person name="Klein C.C."/>
            <person name="de Almeida L.G."/>
            <person name="de Lima Cunha O."/>
            <person name="Ciapina L.P."/>
            <person name="Brocchi M."/>
            <person name="Colabardini A.C."/>
            <person name="de Araujo Lima B."/>
            <person name="Machado C.R."/>
            <person name="de Almeida Soares C.M."/>
            <person name="Probst C.M."/>
            <person name="de Menezes C.B."/>
            <person name="Thompson C.E."/>
            <person name="Bartholomeu D.C."/>
            <person name="Gradia D.F."/>
            <person name="Pavoni D.P."/>
            <person name="Grisard E.C."/>
            <person name="Fantinatti-Garboggini F."/>
            <person name="Marchini F.K."/>
            <person name="Rodrigues-Luiz G.F."/>
            <person name="Wagner G."/>
            <person name="Goldman G.H."/>
            <person name="Fietto J.L."/>
            <person name="Elias M.C."/>
            <person name="Goldman M.H."/>
            <person name="Sagot M.F."/>
            <person name="Pereira M."/>
            <person name="Stoco P.H."/>
            <person name="de Mendonca-Neto R.P."/>
            <person name="Teixeira S.M."/>
            <person name="Maciel T.E."/>
            <person name="de Oliveira Mendes T.A."/>
            <person name="Urmenyi T.P."/>
            <person name="de Souza W."/>
            <person name="Schenkman S."/>
            <person name="de Vasconcelos A.T."/>
        </authorList>
    </citation>
    <scope>NUCLEOTIDE SEQUENCE [LARGE SCALE GENOMIC DNA]</scope>
</reference>
<evidence type="ECO:0000256" key="12">
    <source>
        <dbReference type="SAM" id="MobiDB-lite"/>
    </source>
</evidence>
<evidence type="ECO:0000256" key="5">
    <source>
        <dbReference type="ARBA" id="ARBA00022692"/>
    </source>
</evidence>
<feature type="transmembrane region" description="Helical" evidence="13">
    <location>
        <begin position="423"/>
        <end position="443"/>
    </location>
</feature>
<evidence type="ECO:0000256" key="9">
    <source>
        <dbReference type="ARBA" id="ARBA00023136"/>
    </source>
</evidence>
<dbReference type="OrthoDB" id="10260889at2759"/>
<dbReference type="Pfam" id="PF01148">
    <property type="entry name" value="CTP_transf_1"/>
    <property type="match status" value="1"/>
</dbReference>
<keyword evidence="15" id="KW-1185">Reference proteome</keyword>
<keyword evidence="4 14" id="KW-0808">Transferase</keyword>
<keyword evidence="7 13" id="KW-1133">Transmembrane helix</keyword>
<organism evidence="14 15">
    <name type="scientific">Strigomonas culicis</name>
    <dbReference type="NCBI Taxonomy" id="28005"/>
    <lineage>
        <taxon>Eukaryota</taxon>
        <taxon>Discoba</taxon>
        <taxon>Euglenozoa</taxon>
        <taxon>Kinetoplastea</taxon>
        <taxon>Metakinetoplastina</taxon>
        <taxon>Trypanosomatida</taxon>
        <taxon>Trypanosomatidae</taxon>
        <taxon>Strigomonadinae</taxon>
        <taxon>Strigomonas</taxon>
    </lineage>
</organism>